<organism evidence="4 5">
    <name type="scientific">Mycoplasmopsis mucosicanis</name>
    <dbReference type="NCBI Taxonomy" id="458208"/>
    <lineage>
        <taxon>Bacteria</taxon>
        <taxon>Bacillati</taxon>
        <taxon>Mycoplasmatota</taxon>
        <taxon>Mycoplasmoidales</taxon>
        <taxon>Metamycoplasmataceae</taxon>
        <taxon>Mycoplasmopsis</taxon>
    </lineage>
</organism>
<evidence type="ECO:0000256" key="2">
    <source>
        <dbReference type="ARBA" id="ARBA00022898"/>
    </source>
</evidence>
<dbReference type="InterPro" id="IPR015421">
    <property type="entry name" value="PyrdxlP-dep_Trfase_major"/>
</dbReference>
<dbReference type="EMBL" id="SMDN01000005">
    <property type="protein sequence ID" value="TQC51606.1"/>
    <property type="molecule type" value="Genomic_DNA"/>
</dbReference>
<gene>
    <name evidence="4" type="ORF">E1I18_01730</name>
</gene>
<proteinExistence type="predicted"/>
<dbReference type="Pfam" id="PF00266">
    <property type="entry name" value="Aminotran_5"/>
    <property type="match status" value="1"/>
</dbReference>
<comment type="caution">
    <text evidence="4">The sequence shown here is derived from an EMBL/GenBank/DDBJ whole genome shotgun (WGS) entry which is preliminary data.</text>
</comment>
<keyword evidence="2" id="KW-0663">Pyridoxal phosphate</keyword>
<dbReference type="RefSeq" id="WP_141483879.1">
    <property type="nucleotide sequence ID" value="NZ_SMDN01000005.1"/>
</dbReference>
<dbReference type="OrthoDB" id="9804366at2"/>
<dbReference type="InterPro" id="IPR000192">
    <property type="entry name" value="Aminotrans_V_dom"/>
</dbReference>
<dbReference type="Gene3D" id="3.90.1150.10">
    <property type="entry name" value="Aspartate Aminotransferase, domain 1"/>
    <property type="match status" value="1"/>
</dbReference>
<dbReference type="PANTHER" id="PTHR43586">
    <property type="entry name" value="CYSTEINE DESULFURASE"/>
    <property type="match status" value="1"/>
</dbReference>
<dbReference type="SUPFAM" id="SSF53383">
    <property type="entry name" value="PLP-dependent transferases"/>
    <property type="match status" value="1"/>
</dbReference>
<feature type="domain" description="Aminotransferase class V" evidence="3">
    <location>
        <begin position="15"/>
        <end position="372"/>
    </location>
</feature>
<comment type="cofactor">
    <cofactor evidence="1">
        <name>pyridoxal 5'-phosphate</name>
        <dbReference type="ChEBI" id="CHEBI:597326"/>
    </cofactor>
</comment>
<sequence length="385" mass="43409">MKSLRDHFKMTKKIIYFDNAALVLKPDIAVKACSDFYNKYSVSVRTSNSKLGIKNANLIDDLRRKIASLLNTNLIETSIIFTSGTTNSLNKFARLVEKKISHNDQIIIEAQNHSSNFIPWVELSKQSKADLSIVQDVYLAINNKTKLIALSQVTNNFNVQQDLDKIYQKATEVGAIVVNDAAQALVYEPVSMQNCDVVAFSANKFYGPTGLGVLAIKNKLLKDLDPVDFGGGSVLNIDTNGEWIKSNNISLFEPGTANFSAMYMFDKSIDFFNEYIGYEKTRKVLKNVCFYAYKELKKVPNLILYSQPGDHIILFNIKGCDSHDVAHYLGMNDIYVRSGVFCAHYLKNIKNENSYVRVSLAIYNTKREIRKLVEVLKKGGDFVII</sequence>
<accession>A0A507SKX9</accession>
<protein>
    <submittedName>
        <fullName evidence="4">Aminotransferase class V-fold PLP-dependent enzyme</fullName>
    </submittedName>
</protein>
<dbReference type="InterPro" id="IPR015422">
    <property type="entry name" value="PyrdxlP-dep_Trfase_small"/>
</dbReference>
<dbReference type="Gene3D" id="3.40.640.10">
    <property type="entry name" value="Type I PLP-dependent aspartate aminotransferase-like (Major domain)"/>
    <property type="match status" value="1"/>
</dbReference>
<evidence type="ECO:0000256" key="1">
    <source>
        <dbReference type="ARBA" id="ARBA00001933"/>
    </source>
</evidence>
<evidence type="ECO:0000313" key="4">
    <source>
        <dbReference type="EMBL" id="TQC51606.1"/>
    </source>
</evidence>
<keyword evidence="4" id="KW-0032">Aminotransferase</keyword>
<dbReference type="AlphaFoldDB" id="A0A507SKX9"/>
<dbReference type="GO" id="GO:0008483">
    <property type="term" value="F:transaminase activity"/>
    <property type="evidence" value="ECO:0007669"/>
    <property type="project" value="UniProtKB-KW"/>
</dbReference>
<name>A0A507SKX9_9BACT</name>
<keyword evidence="5" id="KW-1185">Reference proteome</keyword>
<dbReference type="InterPro" id="IPR015424">
    <property type="entry name" value="PyrdxlP-dep_Trfase"/>
</dbReference>
<keyword evidence="4" id="KW-0808">Transferase</keyword>
<evidence type="ECO:0000313" key="5">
    <source>
        <dbReference type="Proteomes" id="UP000320801"/>
    </source>
</evidence>
<reference evidence="4 5" key="1">
    <citation type="submission" date="2019-03" db="EMBL/GenBank/DDBJ databases">
        <title>Characterization of a novel Mycoplasma cynos real-time PCR assay.</title>
        <authorList>
            <person name="Tallmadge R.L."/>
            <person name="Mitchell P.K."/>
            <person name="Goodman L."/>
        </authorList>
    </citation>
    <scope>NUCLEOTIDE SEQUENCE [LARGE SCALE GENOMIC DNA]</scope>
    <source>
        <strain evidence="4 5">1642</strain>
    </source>
</reference>
<dbReference type="PANTHER" id="PTHR43586:SF8">
    <property type="entry name" value="CYSTEINE DESULFURASE 1, CHLOROPLASTIC"/>
    <property type="match status" value="1"/>
</dbReference>
<evidence type="ECO:0000259" key="3">
    <source>
        <dbReference type="Pfam" id="PF00266"/>
    </source>
</evidence>
<dbReference type="Proteomes" id="UP000320801">
    <property type="component" value="Unassembled WGS sequence"/>
</dbReference>